<dbReference type="SUPFAM" id="SSF56935">
    <property type="entry name" value="Porins"/>
    <property type="match status" value="1"/>
</dbReference>
<evidence type="ECO:0000313" key="2">
    <source>
        <dbReference type="EMBL" id="PKQ61241.1"/>
    </source>
</evidence>
<dbReference type="OrthoDB" id="625456at2"/>
<feature type="signal peptide" evidence="1">
    <location>
        <begin position="1"/>
        <end position="21"/>
    </location>
</feature>
<sequence>MFYLKTWLGICFLASTICVHAQEKATVDIGGALRFNYNYSSWKEAQKKRGGDLGFDVFRLNAKAKYKGLKLNAEYRFYSEDFGGAMLKQGWIAYDFTKNDELQFGLTQVPFGITTYNSNSWFFSLNYYVGLEDDHDMGIKYTHQGENWDYSFAFFKNAEELRFGSNSDVSNSRYSYDVGSIDLNGDGNLNIRNKEVNQLNGNLSYKIDRANAQHHLGISAQYGGLFNLDTEETGNRYALAAYYELKAGKFGIKAQVANYKYNPENIDGERDDVVAMTAYGAPYLVAAEASIYTLGVSYSIPLEWGPISSVVIYNDFGYMDKAESNFESSMMNVTGALFTAGNIYTYFDLAAGKNQPWLGSEWTNALASGAPDADWEMRFNINIGYYF</sequence>
<gene>
    <name evidence="2" type="ORF">BZG02_16545</name>
</gene>
<proteinExistence type="predicted"/>
<dbReference type="AlphaFoldDB" id="A0A2N3HT73"/>
<evidence type="ECO:0000313" key="3">
    <source>
        <dbReference type="Proteomes" id="UP000233535"/>
    </source>
</evidence>
<organism evidence="2 3">
    <name type="scientific">Labilibaculum filiforme</name>
    <dbReference type="NCBI Taxonomy" id="1940526"/>
    <lineage>
        <taxon>Bacteria</taxon>
        <taxon>Pseudomonadati</taxon>
        <taxon>Bacteroidota</taxon>
        <taxon>Bacteroidia</taxon>
        <taxon>Marinilabiliales</taxon>
        <taxon>Marinifilaceae</taxon>
        <taxon>Labilibaculum</taxon>
    </lineage>
</organism>
<keyword evidence="3" id="KW-1185">Reference proteome</keyword>
<evidence type="ECO:0000256" key="1">
    <source>
        <dbReference type="SAM" id="SignalP"/>
    </source>
</evidence>
<comment type="caution">
    <text evidence="2">The sequence shown here is derived from an EMBL/GenBank/DDBJ whole genome shotgun (WGS) entry which is preliminary data.</text>
</comment>
<feature type="chain" id="PRO_5014923868" evidence="1">
    <location>
        <begin position="22"/>
        <end position="387"/>
    </location>
</feature>
<dbReference type="RefSeq" id="WP_101262798.1">
    <property type="nucleotide sequence ID" value="NZ_MVDD01000016.1"/>
</dbReference>
<keyword evidence="1" id="KW-0732">Signal</keyword>
<reference evidence="2 3" key="1">
    <citation type="journal article" date="2017" name="Front. Microbiol.">
        <title>Labilibaculum manganireducens gen. nov., sp. nov. and Labilibaculum filiforme sp. nov., Novel Bacteroidetes Isolated from Subsurface Sediments of the Baltic Sea.</title>
        <authorList>
            <person name="Vandieken V."/>
            <person name="Marshall I.P."/>
            <person name="Niemann H."/>
            <person name="Engelen B."/>
            <person name="Cypionka H."/>
        </authorList>
    </citation>
    <scope>NUCLEOTIDE SEQUENCE [LARGE SCALE GENOMIC DNA]</scope>
    <source>
        <strain evidence="2 3">59.16B</strain>
    </source>
</reference>
<dbReference type="Proteomes" id="UP000233535">
    <property type="component" value="Unassembled WGS sequence"/>
</dbReference>
<accession>A0A2N3HT73</accession>
<protein>
    <submittedName>
        <fullName evidence="2">Uncharacterized protein</fullName>
    </submittedName>
</protein>
<dbReference type="EMBL" id="MVDD01000016">
    <property type="protein sequence ID" value="PKQ61241.1"/>
    <property type="molecule type" value="Genomic_DNA"/>
</dbReference>
<name>A0A2N3HT73_9BACT</name>